<proteinExistence type="predicted"/>
<evidence type="ECO:0000259" key="2">
    <source>
        <dbReference type="Pfam" id="PF26571"/>
    </source>
</evidence>
<dbReference type="EMBL" id="CP031264">
    <property type="protein sequence ID" value="AXI81524.1"/>
    <property type="molecule type" value="Genomic_DNA"/>
</dbReference>
<name>A0A345T6B9_9ACTN</name>
<dbReference type="RefSeq" id="WP_111492912.1">
    <property type="nucleotide sequence ID" value="NZ_CP031264.1"/>
</dbReference>
<dbReference type="KEGG" id="stri:C7M71_019620"/>
<evidence type="ECO:0000256" key="1">
    <source>
        <dbReference type="SAM" id="Phobius"/>
    </source>
</evidence>
<dbReference type="OrthoDB" id="5171895at2"/>
<keyword evidence="1" id="KW-0812">Transmembrane</keyword>
<feature type="transmembrane region" description="Helical" evidence="1">
    <location>
        <begin position="12"/>
        <end position="31"/>
    </location>
</feature>
<gene>
    <name evidence="3" type="ORF">C7M71_019620</name>
</gene>
<reference evidence="4" key="1">
    <citation type="submission" date="2018-07" db="EMBL/GenBank/DDBJ databases">
        <title>Streptacidiphilus bronchialis DSM 106435 chromosome.</title>
        <authorList>
            <person name="Batra D."/>
            <person name="Gulvik C.A."/>
        </authorList>
    </citation>
    <scope>NUCLEOTIDE SEQUENCE [LARGE SCALE GENOMIC DNA]</scope>
    <source>
        <strain evidence="4">DSM 106435</strain>
    </source>
</reference>
<keyword evidence="1" id="KW-0472">Membrane</keyword>
<protein>
    <recommendedName>
        <fullName evidence="2">ARB-07466-like C-terminal domain-containing protein</fullName>
    </recommendedName>
</protein>
<dbReference type="Proteomes" id="UP000249340">
    <property type="component" value="Chromosome"/>
</dbReference>
<keyword evidence="1" id="KW-1133">Transmembrane helix</keyword>
<dbReference type="InterPro" id="IPR058593">
    <property type="entry name" value="ARB_07466-like_C"/>
</dbReference>
<sequence length="313" mass="32410">MVTSPGRARRRRWILPAVLALAVLAGGLLFVNRRHVLPTPEQCHFATAAGEMVLEPEEASNAAVITAVAHSRRLPERAVTIALATALQESHLKNLEGGDRDSVGLFQQRPSQGWGTAKQIADPVYTTNKFFDGLVKVPGYSRLPLTEAAQAVQKSGFPQAYAKHETDATVIAGALSGREAASMGCTVTSAAPVAAASPQTGKDGLTEGARRVSAQVKRDFARTVAVRTVPSGDGRALELVPAGKAAAGASSGTAGRDGWVVAHWAVARAAELGITSVVYDGQEWRTGSSTGGWQPYRGTAAPAAGGVLVTAGG</sequence>
<dbReference type="AlphaFoldDB" id="A0A345T6B9"/>
<accession>A0A345T6B9</accession>
<evidence type="ECO:0000313" key="4">
    <source>
        <dbReference type="Proteomes" id="UP000249340"/>
    </source>
</evidence>
<evidence type="ECO:0000313" key="3">
    <source>
        <dbReference type="EMBL" id="AXI81524.1"/>
    </source>
</evidence>
<dbReference type="Pfam" id="PF26571">
    <property type="entry name" value="VldE"/>
    <property type="match status" value="1"/>
</dbReference>
<keyword evidence="4" id="KW-1185">Reference proteome</keyword>
<feature type="domain" description="ARB-07466-like C-terminal" evidence="2">
    <location>
        <begin position="203"/>
        <end position="301"/>
    </location>
</feature>
<organism evidence="3 4">
    <name type="scientific">Peterkaempfera bronchialis</name>
    <dbReference type="NCBI Taxonomy" id="2126346"/>
    <lineage>
        <taxon>Bacteria</taxon>
        <taxon>Bacillati</taxon>
        <taxon>Actinomycetota</taxon>
        <taxon>Actinomycetes</taxon>
        <taxon>Kitasatosporales</taxon>
        <taxon>Streptomycetaceae</taxon>
        <taxon>Peterkaempfera</taxon>
    </lineage>
</organism>